<organism evidence="7 8">
    <name type="scientific">Sporomusa silvacetica DSM 10669</name>
    <dbReference type="NCBI Taxonomy" id="1123289"/>
    <lineage>
        <taxon>Bacteria</taxon>
        <taxon>Bacillati</taxon>
        <taxon>Bacillota</taxon>
        <taxon>Negativicutes</taxon>
        <taxon>Selenomonadales</taxon>
        <taxon>Sporomusaceae</taxon>
        <taxon>Sporomusa</taxon>
    </lineage>
</organism>
<dbReference type="Pfam" id="PF00107">
    <property type="entry name" value="ADH_zinc_N"/>
    <property type="match status" value="1"/>
</dbReference>
<dbReference type="RefSeq" id="WP_094605711.1">
    <property type="nucleotide sequence ID" value="NZ_CP155573.1"/>
</dbReference>
<proteinExistence type="inferred from homology"/>
<dbReference type="InterPro" id="IPR013154">
    <property type="entry name" value="ADH-like_N"/>
</dbReference>
<keyword evidence="8" id="KW-1185">Reference proteome</keyword>
<name>A0ABZ3IFV7_9FIRM</name>
<dbReference type="InterPro" id="IPR011032">
    <property type="entry name" value="GroES-like_sf"/>
</dbReference>
<dbReference type="EMBL" id="CP155573">
    <property type="protein sequence ID" value="XFO64552.1"/>
    <property type="molecule type" value="Genomic_DNA"/>
</dbReference>
<dbReference type="InterPro" id="IPR036291">
    <property type="entry name" value="NAD(P)-bd_dom_sf"/>
</dbReference>
<feature type="domain" description="Enoyl reductase (ER)" evidence="6">
    <location>
        <begin position="12"/>
        <end position="361"/>
    </location>
</feature>
<dbReference type="Gene3D" id="3.90.180.10">
    <property type="entry name" value="Medium-chain alcohol dehydrogenases, catalytic domain"/>
    <property type="match status" value="1"/>
</dbReference>
<dbReference type="InterPro" id="IPR020843">
    <property type="entry name" value="ER"/>
</dbReference>
<dbReference type="InterPro" id="IPR002328">
    <property type="entry name" value="ADH_Zn_CS"/>
</dbReference>
<evidence type="ECO:0000256" key="5">
    <source>
        <dbReference type="RuleBase" id="RU361277"/>
    </source>
</evidence>
<dbReference type="GO" id="GO:0018456">
    <property type="term" value="F:aryl-alcohol dehydrogenase (NAD+) activity"/>
    <property type="evidence" value="ECO:0007669"/>
    <property type="project" value="UniProtKB-EC"/>
</dbReference>
<comment type="cofactor">
    <cofactor evidence="5">
        <name>Zn(2+)</name>
        <dbReference type="ChEBI" id="CHEBI:29105"/>
    </cofactor>
</comment>
<evidence type="ECO:0000256" key="1">
    <source>
        <dbReference type="ARBA" id="ARBA00022723"/>
    </source>
</evidence>
<keyword evidence="3 7" id="KW-0560">Oxidoreductase</keyword>
<dbReference type="Gene3D" id="3.40.50.720">
    <property type="entry name" value="NAD(P)-binding Rossmann-like Domain"/>
    <property type="match status" value="1"/>
</dbReference>
<dbReference type="SUPFAM" id="SSF50129">
    <property type="entry name" value="GroES-like"/>
    <property type="match status" value="1"/>
</dbReference>
<dbReference type="PANTHER" id="PTHR43880">
    <property type="entry name" value="ALCOHOL DEHYDROGENASE"/>
    <property type="match status" value="1"/>
</dbReference>
<evidence type="ECO:0000259" key="6">
    <source>
        <dbReference type="SMART" id="SM00829"/>
    </source>
</evidence>
<dbReference type="Pfam" id="PF08240">
    <property type="entry name" value="ADH_N"/>
    <property type="match status" value="1"/>
</dbReference>
<sequence>MLSKAGVTHSKGAKYVIETIEVASPKENEVLVKIAGCGLCHTDELAQEQVIPVQLPAVLGHEGAGVVIEVGSSVTGVKPGDHVVLSYASCGHCETCLDGKPYVCRNNAQLQFGGAMSDGTKRLSLNGKEVSNFFGQSSFAAYAVANERNVVVVDKEVDLTILGPLGCGFQTGAGTVLNGLKPKFGSSIVIFGTGAVGSAAIMAAKIVGCQKIIAVDVVPAKLELAKEIGATHTINGKEIADVVEEIKSITNGGANYSIETTGVPALVNQSLHCLRTLGQSAIVGVSGDVTINVFDAVMMEGRTMQGFIQGNAVPQLFIPKLVEYYKAGLFPFDKLVKVYDLEDINQAFDDTHKGLALKAVVKM</sequence>
<evidence type="ECO:0000313" key="8">
    <source>
        <dbReference type="Proteomes" id="UP000216752"/>
    </source>
</evidence>
<evidence type="ECO:0000256" key="4">
    <source>
        <dbReference type="ARBA" id="ARBA00023027"/>
    </source>
</evidence>
<gene>
    <name evidence="7" type="primary">xylB_2</name>
    <name evidence="7" type="ORF">SPSIL_006540</name>
</gene>
<comment type="similarity">
    <text evidence="5">Belongs to the zinc-containing alcohol dehydrogenase family.</text>
</comment>
<dbReference type="Proteomes" id="UP000216752">
    <property type="component" value="Chromosome"/>
</dbReference>
<dbReference type="PROSITE" id="PS00059">
    <property type="entry name" value="ADH_ZINC"/>
    <property type="match status" value="1"/>
</dbReference>
<dbReference type="PANTHER" id="PTHR43880:SF12">
    <property type="entry name" value="ALCOHOL DEHYDROGENASE CLASS-3"/>
    <property type="match status" value="1"/>
</dbReference>
<dbReference type="EC" id="1.1.1.90" evidence="7"/>
<dbReference type="CDD" id="cd08278">
    <property type="entry name" value="benzyl_alcohol_DH"/>
    <property type="match status" value="1"/>
</dbReference>
<evidence type="ECO:0000313" key="7">
    <source>
        <dbReference type="EMBL" id="XFO64552.1"/>
    </source>
</evidence>
<keyword evidence="1 5" id="KW-0479">Metal-binding</keyword>
<dbReference type="InterPro" id="IPR013149">
    <property type="entry name" value="ADH-like_C"/>
</dbReference>
<protein>
    <submittedName>
        <fullName evidence="7">Aryl-alcohol dehydrogenase</fullName>
        <ecNumber evidence="7">1.1.1.90</ecNumber>
    </submittedName>
</protein>
<reference evidence="7" key="1">
    <citation type="submission" date="2024-05" db="EMBL/GenBank/DDBJ databases">
        <title>Isolation and characterization of Sporomusa carbonis sp. nov., a carboxydotrophic hydrogenogen in the genus of Sporomusa isolated from a charcoal burning pile.</title>
        <authorList>
            <person name="Boeer T."/>
            <person name="Rosenbaum F."/>
            <person name="Eysell L."/>
            <person name="Mueller V."/>
            <person name="Daniel R."/>
            <person name="Poehlein A."/>
        </authorList>
    </citation>
    <scope>NUCLEOTIDE SEQUENCE [LARGE SCALE GENOMIC DNA]</scope>
    <source>
        <strain evidence="7">DSM 10669</strain>
    </source>
</reference>
<keyword evidence="2 5" id="KW-0862">Zinc</keyword>
<evidence type="ECO:0000256" key="3">
    <source>
        <dbReference type="ARBA" id="ARBA00023002"/>
    </source>
</evidence>
<accession>A0ABZ3IFV7</accession>
<dbReference type="SMART" id="SM00829">
    <property type="entry name" value="PKS_ER"/>
    <property type="match status" value="1"/>
</dbReference>
<dbReference type="SUPFAM" id="SSF51735">
    <property type="entry name" value="NAD(P)-binding Rossmann-fold domains"/>
    <property type="match status" value="1"/>
</dbReference>
<keyword evidence="4" id="KW-0520">NAD</keyword>
<evidence type="ECO:0000256" key="2">
    <source>
        <dbReference type="ARBA" id="ARBA00022833"/>
    </source>
</evidence>